<reference evidence="1 2" key="1">
    <citation type="submission" date="2015-07" db="EMBL/GenBank/DDBJ databases">
        <title>The genome of Habropoda laboriosa.</title>
        <authorList>
            <person name="Pan H."/>
            <person name="Kapheim K."/>
        </authorList>
    </citation>
    <scope>NUCLEOTIDE SEQUENCE [LARGE SCALE GENOMIC DNA]</scope>
    <source>
        <strain evidence="1">0110345459</strain>
    </source>
</reference>
<evidence type="ECO:0000313" key="2">
    <source>
        <dbReference type="Proteomes" id="UP000053825"/>
    </source>
</evidence>
<gene>
    <name evidence="1" type="ORF">WH47_03174</name>
</gene>
<organism evidence="1 2">
    <name type="scientific">Habropoda laboriosa</name>
    <dbReference type="NCBI Taxonomy" id="597456"/>
    <lineage>
        <taxon>Eukaryota</taxon>
        <taxon>Metazoa</taxon>
        <taxon>Ecdysozoa</taxon>
        <taxon>Arthropoda</taxon>
        <taxon>Hexapoda</taxon>
        <taxon>Insecta</taxon>
        <taxon>Pterygota</taxon>
        <taxon>Neoptera</taxon>
        <taxon>Endopterygota</taxon>
        <taxon>Hymenoptera</taxon>
        <taxon>Apocrita</taxon>
        <taxon>Aculeata</taxon>
        <taxon>Apoidea</taxon>
        <taxon>Anthophila</taxon>
        <taxon>Apidae</taxon>
        <taxon>Habropoda</taxon>
    </lineage>
</organism>
<dbReference type="EMBL" id="KQ414617">
    <property type="protein sequence ID" value="KOC68016.1"/>
    <property type="molecule type" value="Genomic_DNA"/>
</dbReference>
<evidence type="ECO:0000313" key="1">
    <source>
        <dbReference type="EMBL" id="KOC68016.1"/>
    </source>
</evidence>
<name>A0A0L7RB97_9HYME</name>
<keyword evidence="2" id="KW-1185">Reference proteome</keyword>
<proteinExistence type="predicted"/>
<dbReference type="AlphaFoldDB" id="A0A0L7RB97"/>
<protein>
    <submittedName>
        <fullName evidence="1">Uncharacterized protein</fullName>
    </submittedName>
</protein>
<dbReference type="Proteomes" id="UP000053825">
    <property type="component" value="Unassembled WGS sequence"/>
</dbReference>
<sequence length="62" mass="7099">MIHSSLPPLPPFPSIPCIRVILFTLAKERPFLGNLPLGIASTTNERTKRWSDVKFVYFKSNR</sequence>
<accession>A0A0L7RB97</accession>